<reference evidence="1" key="2">
    <citation type="journal article" date="2015" name="Fish Shellfish Immunol.">
        <title>Early steps in the European eel (Anguilla anguilla)-Vibrio vulnificus interaction in the gills: Role of the RtxA13 toxin.</title>
        <authorList>
            <person name="Callol A."/>
            <person name="Pajuelo D."/>
            <person name="Ebbesson L."/>
            <person name="Teles M."/>
            <person name="MacKenzie S."/>
            <person name="Amaro C."/>
        </authorList>
    </citation>
    <scope>NUCLEOTIDE SEQUENCE</scope>
</reference>
<proteinExistence type="predicted"/>
<organism evidence="1">
    <name type="scientific">Anguilla anguilla</name>
    <name type="common">European freshwater eel</name>
    <name type="synonym">Muraena anguilla</name>
    <dbReference type="NCBI Taxonomy" id="7936"/>
    <lineage>
        <taxon>Eukaryota</taxon>
        <taxon>Metazoa</taxon>
        <taxon>Chordata</taxon>
        <taxon>Craniata</taxon>
        <taxon>Vertebrata</taxon>
        <taxon>Euteleostomi</taxon>
        <taxon>Actinopterygii</taxon>
        <taxon>Neopterygii</taxon>
        <taxon>Teleostei</taxon>
        <taxon>Anguilliformes</taxon>
        <taxon>Anguillidae</taxon>
        <taxon>Anguilla</taxon>
    </lineage>
</organism>
<dbReference type="AlphaFoldDB" id="A0A0E9PN24"/>
<dbReference type="EMBL" id="GBXM01103102">
    <property type="protein sequence ID" value="JAH05475.1"/>
    <property type="molecule type" value="Transcribed_RNA"/>
</dbReference>
<evidence type="ECO:0000313" key="1">
    <source>
        <dbReference type="EMBL" id="JAH05475.1"/>
    </source>
</evidence>
<accession>A0A0E9PN24</accession>
<name>A0A0E9PN24_ANGAN</name>
<reference evidence="1" key="1">
    <citation type="submission" date="2014-11" db="EMBL/GenBank/DDBJ databases">
        <authorList>
            <person name="Amaro Gonzalez C."/>
        </authorList>
    </citation>
    <scope>NUCLEOTIDE SEQUENCE</scope>
</reference>
<protein>
    <submittedName>
        <fullName evidence="1">Uncharacterized protein</fullName>
    </submittedName>
</protein>
<sequence>MKPYHNIFRTLIFVFLPIKPQLRKCHGGD</sequence>